<evidence type="ECO:0000313" key="1">
    <source>
        <dbReference type="EMBL" id="KAI8435369.1"/>
    </source>
</evidence>
<sequence>MMVCEPHVAAAEVAFSLLRLSAAYSQRAESFLSGSNANFLEAQYLDWAKTKGAIDPSWDGFYDSLTGPTLKIEELEDEFSPTTVSK</sequence>
<name>A0ACC0KG70_CHOFU</name>
<keyword evidence="2" id="KW-1185">Reference proteome</keyword>
<comment type="caution">
    <text evidence="1">The sequence shown here is derived from an EMBL/GenBank/DDBJ whole genome shotgun (WGS) entry which is preliminary data.</text>
</comment>
<reference evidence="1 2" key="1">
    <citation type="journal article" date="2022" name="Genome Biol. Evol.">
        <title>The Spruce Budworm Genome: Reconstructing the Evolutionary History of Antifreeze Proteins.</title>
        <authorList>
            <person name="Beliveau C."/>
            <person name="Gagne P."/>
            <person name="Picq S."/>
            <person name="Vernygora O."/>
            <person name="Keeling C.I."/>
            <person name="Pinkney K."/>
            <person name="Doucet D."/>
            <person name="Wen F."/>
            <person name="Johnston J.S."/>
            <person name="Maaroufi H."/>
            <person name="Boyle B."/>
            <person name="Laroche J."/>
            <person name="Dewar K."/>
            <person name="Juretic N."/>
            <person name="Blackburn G."/>
            <person name="Nisole A."/>
            <person name="Brunet B."/>
            <person name="Brandao M."/>
            <person name="Lumley L."/>
            <person name="Duan J."/>
            <person name="Quan G."/>
            <person name="Lucarotti C.J."/>
            <person name="Roe A.D."/>
            <person name="Sperling F.A.H."/>
            <person name="Levesque R.C."/>
            <person name="Cusson M."/>
        </authorList>
    </citation>
    <scope>NUCLEOTIDE SEQUENCE [LARGE SCALE GENOMIC DNA]</scope>
    <source>
        <strain evidence="1">Glfc:IPQL:Cfum</strain>
    </source>
</reference>
<dbReference type="Proteomes" id="UP001064048">
    <property type="component" value="Chromosome 5"/>
</dbReference>
<gene>
    <name evidence="1" type="ORF">MSG28_003688</name>
</gene>
<protein>
    <submittedName>
        <fullName evidence="1">Uncharacterized protein</fullName>
    </submittedName>
</protein>
<proteinExistence type="predicted"/>
<accession>A0ACC0KG70</accession>
<dbReference type="EMBL" id="CM046105">
    <property type="protein sequence ID" value="KAI8435369.1"/>
    <property type="molecule type" value="Genomic_DNA"/>
</dbReference>
<evidence type="ECO:0000313" key="2">
    <source>
        <dbReference type="Proteomes" id="UP001064048"/>
    </source>
</evidence>
<organism evidence="1 2">
    <name type="scientific">Choristoneura fumiferana</name>
    <name type="common">Spruce budworm moth</name>
    <name type="synonym">Archips fumiferana</name>
    <dbReference type="NCBI Taxonomy" id="7141"/>
    <lineage>
        <taxon>Eukaryota</taxon>
        <taxon>Metazoa</taxon>
        <taxon>Ecdysozoa</taxon>
        <taxon>Arthropoda</taxon>
        <taxon>Hexapoda</taxon>
        <taxon>Insecta</taxon>
        <taxon>Pterygota</taxon>
        <taxon>Neoptera</taxon>
        <taxon>Endopterygota</taxon>
        <taxon>Lepidoptera</taxon>
        <taxon>Glossata</taxon>
        <taxon>Ditrysia</taxon>
        <taxon>Tortricoidea</taxon>
        <taxon>Tortricidae</taxon>
        <taxon>Tortricinae</taxon>
        <taxon>Choristoneura</taxon>
    </lineage>
</organism>